<name>A0A1M7UH65_9BRAD</name>
<dbReference type="AlphaFoldDB" id="A0A1M7UH65"/>
<keyword evidence="2" id="KW-1185">Reference proteome</keyword>
<gene>
    <name evidence="1" type="ORF">SAMN05444170_5079</name>
</gene>
<evidence type="ECO:0000313" key="2">
    <source>
        <dbReference type="Proteomes" id="UP000184096"/>
    </source>
</evidence>
<dbReference type="InterPro" id="IPR036291">
    <property type="entry name" value="NAD(P)-bd_dom_sf"/>
</dbReference>
<accession>A0A1M7UH65</accession>
<organism evidence="1 2">
    <name type="scientific">Bradyrhizobium erythrophlei</name>
    <dbReference type="NCBI Taxonomy" id="1437360"/>
    <lineage>
        <taxon>Bacteria</taxon>
        <taxon>Pseudomonadati</taxon>
        <taxon>Pseudomonadota</taxon>
        <taxon>Alphaproteobacteria</taxon>
        <taxon>Hyphomicrobiales</taxon>
        <taxon>Nitrobacteraceae</taxon>
        <taxon>Bradyrhizobium</taxon>
    </lineage>
</organism>
<sequence>MIVLFGASSDIGQRLCRKLENVGLVVRKVSRRLPDGFSADLQTSEGVDEALRDADRVISCAHARYTSTILKCCRPGVQVIVMGSTWRFSKVPNAAADEVRAAERVFLASDKRGVMLHSAMIYGGSQERNIQRLVAALQRFPILPVPGGGRQMVRPIYIDDVVECIFQSVRRTWDAPAAFAVAGPALTWREMAAACAKAKGLNRSFVAVPISPAIALLELLSRAGFRTPNPDILRRFEESPEFSTEAMVSLLGVVPRPFEEGIRLAVQGWENLAAENCGCESV</sequence>
<dbReference type="Gene3D" id="3.40.50.720">
    <property type="entry name" value="NAD(P)-binding Rossmann-like Domain"/>
    <property type="match status" value="1"/>
</dbReference>
<reference evidence="2" key="1">
    <citation type="submission" date="2016-11" db="EMBL/GenBank/DDBJ databases">
        <authorList>
            <person name="Varghese N."/>
            <person name="Submissions S."/>
        </authorList>
    </citation>
    <scope>NUCLEOTIDE SEQUENCE [LARGE SCALE GENOMIC DNA]</scope>
    <source>
        <strain evidence="2">GAS401</strain>
    </source>
</reference>
<evidence type="ECO:0000313" key="1">
    <source>
        <dbReference type="EMBL" id="SHN82329.1"/>
    </source>
</evidence>
<dbReference type="Proteomes" id="UP000184096">
    <property type="component" value="Chromosome I"/>
</dbReference>
<dbReference type="EMBL" id="LT670849">
    <property type="protein sequence ID" value="SHN82329.1"/>
    <property type="molecule type" value="Genomic_DNA"/>
</dbReference>
<proteinExistence type="predicted"/>
<protein>
    <submittedName>
        <fullName evidence="1">Uncharacterized conserved protein YbjT, contains NAD(P)-binding and DUF2867 domains</fullName>
    </submittedName>
</protein>
<dbReference type="SUPFAM" id="SSF51735">
    <property type="entry name" value="NAD(P)-binding Rossmann-fold domains"/>
    <property type="match status" value="1"/>
</dbReference>